<dbReference type="AlphaFoldDB" id="A3IHX3"/>
<proteinExistence type="predicted"/>
<reference evidence="1 2" key="1">
    <citation type="submission" date="2007-03" db="EMBL/GenBank/DDBJ databases">
        <authorList>
            <person name="Stal L."/>
            <person name="Ferriera S."/>
            <person name="Johnson J."/>
            <person name="Kravitz S."/>
            <person name="Beeson K."/>
            <person name="Sutton G."/>
            <person name="Rogers Y.-H."/>
            <person name="Friedman R."/>
            <person name="Frazier M."/>
            <person name="Venter J.C."/>
        </authorList>
    </citation>
    <scope>NUCLEOTIDE SEQUENCE [LARGE SCALE GENOMIC DNA]</scope>
    <source>
        <strain evidence="1 2">CCY0110</strain>
    </source>
</reference>
<dbReference type="EMBL" id="AAXW01000002">
    <property type="protein sequence ID" value="EAZ93405.1"/>
    <property type="molecule type" value="Genomic_DNA"/>
</dbReference>
<protein>
    <submittedName>
        <fullName evidence="1">Uncharacterized protein</fullName>
    </submittedName>
</protein>
<name>A3IHX3_9CHRO</name>
<evidence type="ECO:0000313" key="1">
    <source>
        <dbReference type="EMBL" id="EAZ93405.1"/>
    </source>
</evidence>
<keyword evidence="2" id="KW-1185">Reference proteome</keyword>
<dbReference type="Proteomes" id="UP000003781">
    <property type="component" value="Unassembled WGS sequence"/>
</dbReference>
<organism evidence="1 2">
    <name type="scientific">Crocosphaera chwakensis CCY0110</name>
    <dbReference type="NCBI Taxonomy" id="391612"/>
    <lineage>
        <taxon>Bacteria</taxon>
        <taxon>Bacillati</taxon>
        <taxon>Cyanobacteriota</taxon>
        <taxon>Cyanophyceae</taxon>
        <taxon>Oscillatoriophycideae</taxon>
        <taxon>Chroococcales</taxon>
        <taxon>Aphanothecaceae</taxon>
        <taxon>Crocosphaera</taxon>
        <taxon>Crocosphaera chwakensis</taxon>
    </lineage>
</organism>
<gene>
    <name evidence="1" type="ORF">CY0110_16457</name>
</gene>
<sequence>MILKAIAHKLFMICLSDSLTSINSIDFIMKKIKK</sequence>
<accession>A3IHX3</accession>
<comment type="caution">
    <text evidence="1">The sequence shown here is derived from an EMBL/GenBank/DDBJ whole genome shotgun (WGS) entry which is preliminary data.</text>
</comment>
<evidence type="ECO:0000313" key="2">
    <source>
        <dbReference type="Proteomes" id="UP000003781"/>
    </source>
</evidence>